<evidence type="ECO:0000259" key="2">
    <source>
        <dbReference type="Pfam" id="PF00899"/>
    </source>
</evidence>
<dbReference type="GO" id="GO:0008146">
    <property type="term" value="F:sulfotransferase activity"/>
    <property type="evidence" value="ECO:0007669"/>
    <property type="project" value="TreeGrafter"/>
</dbReference>
<dbReference type="GO" id="GO:0016779">
    <property type="term" value="F:nucleotidyltransferase activity"/>
    <property type="evidence" value="ECO:0007669"/>
    <property type="project" value="TreeGrafter"/>
</dbReference>
<dbReference type="Gene3D" id="3.40.50.720">
    <property type="entry name" value="NAD(P)-binding Rossmann-like Domain"/>
    <property type="match status" value="1"/>
</dbReference>
<organism evidence="3 4">
    <name type="scientific">Aquabacterium lacunae</name>
    <dbReference type="NCBI Taxonomy" id="2528630"/>
    <lineage>
        <taxon>Bacteria</taxon>
        <taxon>Pseudomonadati</taxon>
        <taxon>Pseudomonadota</taxon>
        <taxon>Betaproteobacteria</taxon>
        <taxon>Burkholderiales</taxon>
        <taxon>Aquabacterium</taxon>
    </lineage>
</organism>
<dbReference type="RefSeq" id="WP_130966442.1">
    <property type="nucleotide sequence ID" value="NZ_SIXI01000001.1"/>
</dbReference>
<feature type="domain" description="THIF-type NAD/FAD binding fold" evidence="2">
    <location>
        <begin position="9"/>
        <end position="245"/>
    </location>
</feature>
<dbReference type="EMBL" id="SIXI01000001">
    <property type="protein sequence ID" value="TBO34499.1"/>
    <property type="molecule type" value="Genomic_DNA"/>
</dbReference>
<comment type="caution">
    <text evidence="3">The sequence shown here is derived from an EMBL/GenBank/DDBJ whole genome shotgun (WGS) entry which is preliminary data.</text>
</comment>
<dbReference type="InterPro" id="IPR035985">
    <property type="entry name" value="Ubiquitin-activating_enz"/>
</dbReference>
<dbReference type="Proteomes" id="UP000292120">
    <property type="component" value="Unassembled WGS sequence"/>
</dbReference>
<keyword evidence="4" id="KW-1185">Reference proteome</keyword>
<dbReference type="FunFam" id="3.40.50.720:FF:000080">
    <property type="entry name" value="Thiazole biosynthesis adenylyltransferase ThiF"/>
    <property type="match status" value="1"/>
</dbReference>
<dbReference type="InterPro" id="IPR000594">
    <property type="entry name" value="ThiF_NAD_FAD-bd"/>
</dbReference>
<comment type="similarity">
    <text evidence="1">Belongs to the HesA/MoeB/ThiF family.</text>
</comment>
<protein>
    <submittedName>
        <fullName evidence="3">HesA/MoeB/ThiF family protein</fullName>
    </submittedName>
</protein>
<sequence>MNDAQRLRYSRHLLLDEWSEDLQQRLIDSHVLVVGAGGLGAPALMYLASAGVGRLTVIDPDEVDLTNLQRQIVHRTDGIGRPKVASAYDTLRALNPEVQVQPVHARADDALLAAWAPQADLLLDCTDRFETRHLLNRASVRHGKPLVLASAVRWDGQLAVFDPRVPDSPCYACLFPPDEAPPEVRCATMGVFAPAVGQVGVMQAGAALRQLAGLTPASALGRLVMVDGRTGETSAVRFKRQPGCAVCGSAH</sequence>
<dbReference type="GO" id="GO:0005829">
    <property type="term" value="C:cytosol"/>
    <property type="evidence" value="ECO:0007669"/>
    <property type="project" value="TreeGrafter"/>
</dbReference>
<dbReference type="OrthoDB" id="9804286at2"/>
<gene>
    <name evidence="3" type="ORF">EYS42_03580</name>
</gene>
<dbReference type="PANTHER" id="PTHR10953:SF240">
    <property type="entry name" value="SULFUR CARRIER PROTEIN THIS ADENYLYLTRANSFERASE"/>
    <property type="match status" value="1"/>
</dbReference>
<evidence type="ECO:0000256" key="1">
    <source>
        <dbReference type="ARBA" id="ARBA00009919"/>
    </source>
</evidence>
<dbReference type="AlphaFoldDB" id="A0A4Q9H2P5"/>
<dbReference type="PANTHER" id="PTHR10953">
    <property type="entry name" value="UBIQUITIN-ACTIVATING ENZYME E1"/>
    <property type="match status" value="1"/>
</dbReference>
<proteinExistence type="inferred from homology"/>
<evidence type="ECO:0000313" key="3">
    <source>
        <dbReference type="EMBL" id="TBO34499.1"/>
    </source>
</evidence>
<dbReference type="CDD" id="cd00757">
    <property type="entry name" value="ThiF_MoeB_HesA_family"/>
    <property type="match status" value="1"/>
</dbReference>
<dbReference type="SUPFAM" id="SSF69572">
    <property type="entry name" value="Activating enzymes of the ubiquitin-like proteins"/>
    <property type="match status" value="1"/>
</dbReference>
<evidence type="ECO:0000313" key="4">
    <source>
        <dbReference type="Proteomes" id="UP000292120"/>
    </source>
</evidence>
<reference evidence="3 4" key="1">
    <citation type="submission" date="2019-02" db="EMBL/GenBank/DDBJ databases">
        <title>Aquabacterium sp. strain KMB7.</title>
        <authorList>
            <person name="Chen W.-M."/>
        </authorList>
    </citation>
    <scope>NUCLEOTIDE SEQUENCE [LARGE SCALE GENOMIC DNA]</scope>
    <source>
        <strain evidence="3 4">KMB7</strain>
    </source>
</reference>
<accession>A0A4Q9H2P5</accession>
<dbReference type="InterPro" id="IPR045886">
    <property type="entry name" value="ThiF/MoeB/HesA"/>
</dbReference>
<dbReference type="GO" id="GO:0008641">
    <property type="term" value="F:ubiquitin-like modifier activating enzyme activity"/>
    <property type="evidence" value="ECO:0007669"/>
    <property type="project" value="InterPro"/>
</dbReference>
<dbReference type="GO" id="GO:0004792">
    <property type="term" value="F:thiosulfate-cyanide sulfurtransferase activity"/>
    <property type="evidence" value="ECO:0007669"/>
    <property type="project" value="TreeGrafter"/>
</dbReference>
<dbReference type="Pfam" id="PF00899">
    <property type="entry name" value="ThiF"/>
    <property type="match status" value="1"/>
</dbReference>
<name>A0A4Q9H2P5_9BURK</name>